<organism evidence="2 3">
    <name type="scientific">Pleuronectes platessa</name>
    <name type="common">European plaice</name>
    <dbReference type="NCBI Taxonomy" id="8262"/>
    <lineage>
        <taxon>Eukaryota</taxon>
        <taxon>Metazoa</taxon>
        <taxon>Chordata</taxon>
        <taxon>Craniata</taxon>
        <taxon>Vertebrata</taxon>
        <taxon>Euteleostomi</taxon>
        <taxon>Actinopterygii</taxon>
        <taxon>Neopterygii</taxon>
        <taxon>Teleostei</taxon>
        <taxon>Neoteleostei</taxon>
        <taxon>Acanthomorphata</taxon>
        <taxon>Carangaria</taxon>
        <taxon>Pleuronectiformes</taxon>
        <taxon>Pleuronectoidei</taxon>
        <taxon>Pleuronectidae</taxon>
        <taxon>Pleuronectes</taxon>
    </lineage>
</organism>
<accession>A0A9N7Y2E5</accession>
<reference evidence="2" key="1">
    <citation type="submission" date="2020-03" db="EMBL/GenBank/DDBJ databases">
        <authorList>
            <person name="Weist P."/>
        </authorList>
    </citation>
    <scope>NUCLEOTIDE SEQUENCE</scope>
</reference>
<keyword evidence="3" id="KW-1185">Reference proteome</keyword>
<evidence type="ECO:0000256" key="1">
    <source>
        <dbReference type="SAM" id="MobiDB-lite"/>
    </source>
</evidence>
<dbReference type="AlphaFoldDB" id="A0A9N7Y2E5"/>
<evidence type="ECO:0000313" key="2">
    <source>
        <dbReference type="EMBL" id="CAB1415410.1"/>
    </source>
</evidence>
<dbReference type="EMBL" id="CADEAL010000155">
    <property type="protein sequence ID" value="CAB1415410.1"/>
    <property type="molecule type" value="Genomic_DNA"/>
</dbReference>
<comment type="caution">
    <text evidence="2">The sequence shown here is derived from an EMBL/GenBank/DDBJ whole genome shotgun (WGS) entry which is preliminary data.</text>
</comment>
<sequence>MFCSYSSSLAIHERLKPSYEPADFTDGCRPEHERELRPHTFRVHEMTGKSIRANPRRHRVLNPSSRSRDPNTSSSSSTAGEEEARNNTCIQSKQIRCGRLVPCTAAMPNPGPQIHLQQIRDRQREGLVIKPAAAS</sequence>
<evidence type="ECO:0000313" key="3">
    <source>
        <dbReference type="Proteomes" id="UP001153269"/>
    </source>
</evidence>
<gene>
    <name evidence="2" type="ORF">PLEPLA_LOCUS3126</name>
</gene>
<dbReference type="Proteomes" id="UP001153269">
    <property type="component" value="Unassembled WGS sequence"/>
</dbReference>
<name>A0A9N7Y2E5_PLEPL</name>
<feature type="compositionally biased region" description="Low complexity" evidence="1">
    <location>
        <begin position="62"/>
        <end position="78"/>
    </location>
</feature>
<proteinExistence type="predicted"/>
<feature type="region of interest" description="Disordered" evidence="1">
    <location>
        <begin position="44"/>
        <end position="89"/>
    </location>
</feature>
<protein>
    <submittedName>
        <fullName evidence="2">Uncharacterized protein</fullName>
    </submittedName>
</protein>